<gene>
    <name evidence="1" type="ORF">CO674_26490</name>
</gene>
<proteinExistence type="predicted"/>
<reference evidence="1 2" key="1">
    <citation type="submission" date="2017-09" db="EMBL/GenBank/DDBJ databases">
        <title>Comparative genomics of rhizobia isolated from Phaseolus vulgaris in China.</title>
        <authorList>
            <person name="Tong W."/>
        </authorList>
    </citation>
    <scope>NUCLEOTIDE SEQUENCE [LARGE SCALE GENOMIC DNA]</scope>
    <source>
        <strain evidence="1 2">FH14</strain>
    </source>
</reference>
<accession>A0ABX4JL45</accession>
<evidence type="ECO:0000313" key="2">
    <source>
        <dbReference type="Proteomes" id="UP000219914"/>
    </source>
</evidence>
<comment type="caution">
    <text evidence="1">The sequence shown here is derived from an EMBL/GenBank/DDBJ whole genome shotgun (WGS) entry which is preliminary data.</text>
</comment>
<sequence length="135" mass="15372">MDNENRIGELQRPNLPSKVGERMSEASFVDRALELGLTKELLAILEGNSKYSDVESIDSLDRHSRRLRSMAMIHLKFMLRFGSSESESKQIEVDGKIYSSYPEYFSAWKLAGIPGILPYRLDAMIKEAELLKNSD</sequence>
<organism evidence="1 2">
    <name type="scientific">Rhizobium hidalgonense</name>
    <dbReference type="NCBI Taxonomy" id="1538159"/>
    <lineage>
        <taxon>Bacteria</taxon>
        <taxon>Pseudomonadati</taxon>
        <taxon>Pseudomonadota</taxon>
        <taxon>Alphaproteobacteria</taxon>
        <taxon>Hyphomicrobiales</taxon>
        <taxon>Rhizobiaceae</taxon>
        <taxon>Rhizobium/Agrobacterium group</taxon>
        <taxon>Rhizobium</taxon>
    </lineage>
</organism>
<evidence type="ECO:0000313" key="1">
    <source>
        <dbReference type="EMBL" id="PDT20762.1"/>
    </source>
</evidence>
<name>A0ABX4JL45_9HYPH</name>
<dbReference type="RefSeq" id="WP_037091205.1">
    <property type="nucleotide sequence ID" value="NZ_JAVLSE010000035.1"/>
</dbReference>
<dbReference type="EMBL" id="NWSY01000023">
    <property type="protein sequence ID" value="PDT20762.1"/>
    <property type="molecule type" value="Genomic_DNA"/>
</dbReference>
<keyword evidence="2" id="KW-1185">Reference proteome</keyword>
<protein>
    <submittedName>
        <fullName evidence="1">Uncharacterized protein</fullName>
    </submittedName>
</protein>
<dbReference type="Proteomes" id="UP000219914">
    <property type="component" value="Unassembled WGS sequence"/>
</dbReference>